<name>A0AC61QX43_9FIRM</name>
<dbReference type="EMBL" id="SRZB01000029">
    <property type="protein sequence ID" value="TGX97596.1"/>
    <property type="molecule type" value="Genomic_DNA"/>
</dbReference>
<comment type="caution">
    <text evidence="1">The sequence shown here is derived from an EMBL/GenBank/DDBJ whole genome shotgun (WGS) entry which is preliminary data.</text>
</comment>
<dbReference type="Proteomes" id="UP000307720">
    <property type="component" value="Unassembled WGS sequence"/>
</dbReference>
<keyword evidence="2" id="KW-1185">Reference proteome</keyword>
<evidence type="ECO:0000313" key="1">
    <source>
        <dbReference type="EMBL" id="TGX97596.1"/>
    </source>
</evidence>
<proteinExistence type="predicted"/>
<protein>
    <submittedName>
        <fullName evidence="1">Uncharacterized protein</fullName>
    </submittedName>
</protein>
<organism evidence="1 2">
    <name type="scientific">Hominisplanchenecus murintestinalis</name>
    <dbReference type="NCBI Taxonomy" id="2941517"/>
    <lineage>
        <taxon>Bacteria</taxon>
        <taxon>Bacillati</taxon>
        <taxon>Bacillota</taxon>
        <taxon>Clostridia</taxon>
        <taxon>Lachnospirales</taxon>
        <taxon>Lachnospiraceae</taxon>
        <taxon>Hominisplanchenecus</taxon>
    </lineage>
</organism>
<sequence length="220" mass="25342">MDMSDRTIPAGKPLDASEDAKRKAHEEAEAKRRAEWEAKQLAKKQEREAALEKIKSMSDADIVSASTERVRVDTEKLTRRNMKECVAEHIQNLCRKDPSFARQTMNPNKTMIHCFHYINRMAKDYLQQEMKDNDIKPENGVYGGDVPDDLVYQWSIDYFNDPDAQEDHVEEEKFTPRPYVNAASKAKGSTKSKKTAKKETEKKQEPKKNDYQQMSLPGVS</sequence>
<accession>A0AC61QX43</accession>
<gene>
    <name evidence="1" type="ORF">E5357_12050</name>
</gene>
<reference evidence="1" key="1">
    <citation type="submission" date="2019-04" db="EMBL/GenBank/DDBJ databases">
        <title>Microbes associate with the intestines of laboratory mice.</title>
        <authorList>
            <person name="Navarre W."/>
            <person name="Wong E."/>
            <person name="Huang K."/>
            <person name="Tropini C."/>
            <person name="Ng K."/>
            <person name="Yu B."/>
        </authorList>
    </citation>
    <scope>NUCLEOTIDE SEQUENCE</scope>
    <source>
        <strain evidence="1">NM72_1-8</strain>
    </source>
</reference>
<evidence type="ECO:0000313" key="2">
    <source>
        <dbReference type="Proteomes" id="UP000307720"/>
    </source>
</evidence>